<dbReference type="AlphaFoldDB" id="A0A1G5Y3B2"/>
<gene>
    <name evidence="1" type="ORF">SAMN03080617_02198</name>
</gene>
<proteinExistence type="predicted"/>
<keyword evidence="2" id="KW-1185">Reference proteome</keyword>
<dbReference type="Proteomes" id="UP000198756">
    <property type="component" value="Unassembled WGS sequence"/>
</dbReference>
<dbReference type="OrthoDB" id="823383at2"/>
<evidence type="ECO:0000313" key="2">
    <source>
        <dbReference type="Proteomes" id="UP000198756"/>
    </source>
</evidence>
<organism evidence="1 2">
    <name type="scientific">Algoriphagus alkaliphilus</name>
    <dbReference type="NCBI Taxonomy" id="279824"/>
    <lineage>
        <taxon>Bacteria</taxon>
        <taxon>Pseudomonadati</taxon>
        <taxon>Bacteroidota</taxon>
        <taxon>Cytophagia</taxon>
        <taxon>Cytophagales</taxon>
        <taxon>Cyclobacteriaceae</taxon>
        <taxon>Algoriphagus</taxon>
    </lineage>
</organism>
<sequence>MKTRNKSMILVDQHIEMNPEWMAKLKIQEQDVVVLDPENLFAELDWTQYEDDVRVINIIYSRLFEDVVMNNKKLICFWPLAQLYGNDWFQLVSLCKENSCELELYRSGFFNDGNNGFSEEMLKSWKSFVFFLMESFETFNEMLEKLLMKNDLSLYESKFVDIKLEKTYFNFLAKEFKTKNLIENRLNTYSMN</sequence>
<reference evidence="2" key="1">
    <citation type="submission" date="2016-10" db="EMBL/GenBank/DDBJ databases">
        <authorList>
            <person name="Varghese N."/>
            <person name="Submissions S."/>
        </authorList>
    </citation>
    <scope>NUCLEOTIDE SEQUENCE [LARGE SCALE GENOMIC DNA]</scope>
    <source>
        <strain evidence="2">DSM 22703</strain>
    </source>
</reference>
<dbReference type="EMBL" id="FMXE01000013">
    <property type="protein sequence ID" value="SDA76696.1"/>
    <property type="molecule type" value="Genomic_DNA"/>
</dbReference>
<name>A0A1G5Y3B2_9BACT</name>
<evidence type="ECO:0000313" key="1">
    <source>
        <dbReference type="EMBL" id="SDA76696.1"/>
    </source>
</evidence>
<accession>A0A1G5Y3B2</accession>
<protein>
    <submittedName>
        <fullName evidence="1">Uncharacterized protein</fullName>
    </submittedName>
</protein>
<dbReference type="RefSeq" id="WP_139183615.1">
    <property type="nucleotide sequence ID" value="NZ_FMXE01000013.1"/>
</dbReference>